<evidence type="ECO:0000256" key="2">
    <source>
        <dbReference type="ARBA" id="ARBA00022527"/>
    </source>
</evidence>
<keyword evidence="2" id="KW-0723">Serine/threonine-protein kinase</keyword>
<feature type="binding site" evidence="7">
    <location>
        <position position="1037"/>
    </location>
    <ligand>
        <name>ATP</name>
        <dbReference type="ChEBI" id="CHEBI:30616"/>
    </ligand>
</feature>
<sequence length="1049" mass="119764">MKGLIYEEISKFIKKRRFVFLTFSVSRLQLLEQIGVKFSGVIVDNAERLIEQENWHSPFVRLFGDYCRYSKKVSNEQSKLDYNKTLLQRLDEDFGVDSNVNFHLNCQYTANPAIRAWGDSVFYKERKTLPANKSVEKMNLNEILKPNIKKNNTLKLVTEPLVLVDISKLEGEWKESMFEPEKVASTNVQYNYEGYRNWGMALITAQHINLLIQNGIDPEEIACPLSSFYHHLILEKIFGILWPYNLYKFKRICISVQRMLTGLHFSVYIRAFLDNEFASTENDYLRLLTNWNFGLSKAKYQFMLISDSNNLKNNCIPTGLEKLFLTTATGFCNNCQCCSSTNHLTNGQYSEGNNFNENEINSNRNDHFATSPQLTFSIPNAKPIPLLETENGLQKYYKIDYNGINPTNLNQKSFSPSKTLLFPIPFAALIVQPNSLSGCNCLKGNSVNKAPQIIEEDVPEENCESRCEKCTGGINNLLNENEESGGDEGGNNNCCDECQNILLEKSKKDEENKGEHQQQLIFHQEPESNKIPLEASLIINKDGLLPPENNKIPNTFQEESLETLKRRLKDISEKMDLLKQLNEEMRSPIQQQQQTQNHRTFPLTKPIFYGKEEEIGENNNLILGQKSTEKEIDTKSKNNILEQQQKQLFFAPSKFENEQGIKTKIISEASTIPINNENINNKTINNNLGTINNSNNLPTSQNGQKLLFNVLNNIIQQKKSEDIKSTINGNIQKQNEINVDQTTKILFSPKNNLLEFPNKTTEILNKSEEKNNNSVINLHFPELKIKQEINNLTPPNNLELHLPSPPQLPLSTQLSNMELTSSVIPITTQNFPKEHSLYIQGGMSQEMYLVLNDEVKKEKQQKLLNEKQMLLLSPSSSPSSFNFEQNKTLNENFENIQLLNNSTNQQPKFLSIRQIKNGENEIGGSGGYFVDEGEEGISNYCNLSLHGLCKMFLCFEPLNIPQSDVHTVRAATPTSGTERNIGMKLLEQLFEGFYCLYTLRDLGDLQYADSKVIGNGSFGVVYRANLVHSNEDVAIKKVLQDKRFKNREL</sequence>
<name>A0A915NZW7_9BILA</name>
<evidence type="ECO:0000256" key="3">
    <source>
        <dbReference type="ARBA" id="ARBA00022679"/>
    </source>
</evidence>
<proteinExistence type="inferred from homology"/>
<evidence type="ECO:0000313" key="10">
    <source>
        <dbReference type="Proteomes" id="UP000887560"/>
    </source>
</evidence>
<keyword evidence="5" id="KW-0418">Kinase</keyword>
<dbReference type="SUPFAM" id="SSF56112">
    <property type="entry name" value="Protein kinase-like (PK-like)"/>
    <property type="match status" value="1"/>
</dbReference>
<keyword evidence="6 7" id="KW-0067">ATP-binding</keyword>
<dbReference type="PANTHER" id="PTHR24057:SF0">
    <property type="entry name" value="PROTEIN KINASE SHAGGY-RELATED"/>
    <property type="match status" value="1"/>
</dbReference>
<keyword evidence="4 7" id="KW-0547">Nucleotide-binding</keyword>
<organism evidence="10 11">
    <name type="scientific">Meloidogyne floridensis</name>
    <dbReference type="NCBI Taxonomy" id="298350"/>
    <lineage>
        <taxon>Eukaryota</taxon>
        <taxon>Metazoa</taxon>
        <taxon>Ecdysozoa</taxon>
        <taxon>Nematoda</taxon>
        <taxon>Chromadorea</taxon>
        <taxon>Rhabditida</taxon>
        <taxon>Tylenchina</taxon>
        <taxon>Tylenchomorpha</taxon>
        <taxon>Tylenchoidea</taxon>
        <taxon>Meloidogynidae</taxon>
        <taxon>Meloidogyninae</taxon>
        <taxon>Meloidogyne</taxon>
    </lineage>
</organism>
<dbReference type="PROSITE" id="PS50011">
    <property type="entry name" value="PROTEIN_KINASE_DOM"/>
    <property type="match status" value="1"/>
</dbReference>
<evidence type="ECO:0000256" key="5">
    <source>
        <dbReference type="ARBA" id="ARBA00022777"/>
    </source>
</evidence>
<evidence type="ECO:0000256" key="1">
    <source>
        <dbReference type="ARBA" id="ARBA00005527"/>
    </source>
</evidence>
<comment type="similarity">
    <text evidence="1">Belongs to the protein kinase superfamily. CMGC Ser/Thr protein kinase family. GSK-3 subfamily.</text>
</comment>
<keyword evidence="10" id="KW-1185">Reference proteome</keyword>
<dbReference type="Proteomes" id="UP000887560">
    <property type="component" value="Unplaced"/>
</dbReference>
<dbReference type="PANTHER" id="PTHR24057">
    <property type="entry name" value="GLYCOGEN SYNTHASE KINASE-3 ALPHA"/>
    <property type="match status" value="1"/>
</dbReference>
<dbReference type="InterPro" id="IPR017441">
    <property type="entry name" value="Protein_kinase_ATP_BS"/>
</dbReference>
<dbReference type="GO" id="GO:0004674">
    <property type="term" value="F:protein serine/threonine kinase activity"/>
    <property type="evidence" value="ECO:0007669"/>
    <property type="project" value="UniProtKB-KW"/>
</dbReference>
<dbReference type="GO" id="GO:0005634">
    <property type="term" value="C:nucleus"/>
    <property type="evidence" value="ECO:0007669"/>
    <property type="project" value="TreeGrafter"/>
</dbReference>
<dbReference type="GO" id="GO:0005737">
    <property type="term" value="C:cytoplasm"/>
    <property type="evidence" value="ECO:0007669"/>
    <property type="project" value="TreeGrafter"/>
</dbReference>
<dbReference type="AlphaFoldDB" id="A0A915NZW7"/>
<evidence type="ECO:0000256" key="7">
    <source>
        <dbReference type="PROSITE-ProRule" id="PRU10141"/>
    </source>
</evidence>
<dbReference type="WBParaSite" id="scf7180000421554.g7200">
    <property type="protein sequence ID" value="scf7180000421554.g7200"/>
    <property type="gene ID" value="scf7180000421554.g7200"/>
</dbReference>
<dbReference type="InterPro" id="IPR050591">
    <property type="entry name" value="GSK-3"/>
</dbReference>
<dbReference type="InterPro" id="IPR000719">
    <property type="entry name" value="Prot_kinase_dom"/>
</dbReference>
<evidence type="ECO:0000256" key="6">
    <source>
        <dbReference type="ARBA" id="ARBA00022840"/>
    </source>
</evidence>
<keyword evidence="8" id="KW-0175">Coiled coil</keyword>
<protein>
    <submittedName>
        <fullName evidence="11">Protein kinase domain-containing protein</fullName>
    </submittedName>
</protein>
<evidence type="ECO:0000256" key="8">
    <source>
        <dbReference type="SAM" id="Coils"/>
    </source>
</evidence>
<feature type="domain" description="Protein kinase" evidence="9">
    <location>
        <begin position="1007"/>
        <end position="1049"/>
    </location>
</feature>
<feature type="coiled-coil region" evidence="8">
    <location>
        <begin position="554"/>
        <end position="584"/>
    </location>
</feature>
<dbReference type="GO" id="GO:0005524">
    <property type="term" value="F:ATP binding"/>
    <property type="evidence" value="ECO:0007669"/>
    <property type="project" value="UniProtKB-UniRule"/>
</dbReference>
<evidence type="ECO:0000256" key="4">
    <source>
        <dbReference type="ARBA" id="ARBA00022741"/>
    </source>
</evidence>
<dbReference type="Gene3D" id="3.30.200.20">
    <property type="entry name" value="Phosphorylase Kinase, domain 1"/>
    <property type="match status" value="1"/>
</dbReference>
<evidence type="ECO:0000259" key="9">
    <source>
        <dbReference type="PROSITE" id="PS50011"/>
    </source>
</evidence>
<reference evidence="11" key="1">
    <citation type="submission" date="2022-11" db="UniProtKB">
        <authorList>
            <consortium name="WormBaseParasite"/>
        </authorList>
    </citation>
    <scope>IDENTIFICATION</scope>
</reference>
<dbReference type="PROSITE" id="PS00107">
    <property type="entry name" value="PROTEIN_KINASE_ATP"/>
    <property type="match status" value="1"/>
</dbReference>
<accession>A0A915NZW7</accession>
<dbReference type="InterPro" id="IPR011009">
    <property type="entry name" value="Kinase-like_dom_sf"/>
</dbReference>
<keyword evidence="3" id="KW-0808">Transferase</keyword>
<dbReference type="GO" id="GO:0007165">
    <property type="term" value="P:signal transduction"/>
    <property type="evidence" value="ECO:0007669"/>
    <property type="project" value="TreeGrafter"/>
</dbReference>
<dbReference type="GO" id="GO:0030154">
    <property type="term" value="P:cell differentiation"/>
    <property type="evidence" value="ECO:0007669"/>
    <property type="project" value="TreeGrafter"/>
</dbReference>
<evidence type="ECO:0000313" key="11">
    <source>
        <dbReference type="WBParaSite" id="scf7180000421554.g7200"/>
    </source>
</evidence>